<keyword evidence="6 17" id="KW-0812">Transmembrane</keyword>
<keyword evidence="12" id="KW-0564">Palmitate</keyword>
<evidence type="ECO:0000313" key="21">
    <source>
        <dbReference type="EMBL" id="KAG8555611.1"/>
    </source>
</evidence>
<comment type="subunit">
    <text evidence="4">Interacts with HSPE; the interaction, inhibited by heparin, promotes the generation of activated factor X and activates coagulation in the presence of activated factor VII.</text>
</comment>
<dbReference type="InterPro" id="IPR013783">
    <property type="entry name" value="Ig-like_fold"/>
</dbReference>
<keyword evidence="11 17" id="KW-0472">Membrane</keyword>
<feature type="domain" description="Interferon/interleukin receptor" evidence="20">
    <location>
        <begin position="123"/>
        <end position="231"/>
    </location>
</feature>
<accession>A0AAV7A2N6</accession>
<dbReference type="Proteomes" id="UP000824782">
    <property type="component" value="Unassembled WGS sequence"/>
</dbReference>
<keyword evidence="14" id="KW-0325">Glycoprotein</keyword>
<protein>
    <recommendedName>
        <fullName evidence="5">Tissue factor</fullName>
    </recommendedName>
    <alternativeName>
        <fullName evidence="16">Coagulation factor III</fullName>
    </alternativeName>
</protein>
<dbReference type="GO" id="GO:0004896">
    <property type="term" value="F:cytokine receptor activity"/>
    <property type="evidence" value="ECO:0007669"/>
    <property type="project" value="TreeGrafter"/>
</dbReference>
<dbReference type="Pfam" id="PF09294">
    <property type="entry name" value="Interfer-bind"/>
    <property type="match status" value="1"/>
</dbReference>
<dbReference type="EMBL" id="WNYA01000009">
    <property type="protein sequence ID" value="KAG8555611.1"/>
    <property type="molecule type" value="Genomic_DNA"/>
</dbReference>
<dbReference type="AlphaFoldDB" id="A0AAV7A2N6"/>
<evidence type="ECO:0000256" key="10">
    <source>
        <dbReference type="ARBA" id="ARBA00023084"/>
    </source>
</evidence>
<keyword evidence="13" id="KW-1015">Disulfide bond</keyword>
<dbReference type="GO" id="GO:0007596">
    <property type="term" value="P:blood coagulation"/>
    <property type="evidence" value="ECO:0007669"/>
    <property type="project" value="UniProtKB-KW"/>
</dbReference>
<keyword evidence="7" id="KW-0356">Hemostasis</keyword>
<keyword evidence="22" id="KW-1185">Reference proteome</keyword>
<feature type="signal peptide" evidence="18">
    <location>
        <begin position="1"/>
        <end position="22"/>
    </location>
</feature>
<dbReference type="InterPro" id="IPR003961">
    <property type="entry name" value="FN3_dom"/>
</dbReference>
<dbReference type="Gene3D" id="2.60.40.10">
    <property type="entry name" value="Immunoglobulins"/>
    <property type="match status" value="2"/>
</dbReference>
<evidence type="ECO:0000256" key="1">
    <source>
        <dbReference type="ARBA" id="ARBA00002201"/>
    </source>
</evidence>
<evidence type="ECO:0000259" key="19">
    <source>
        <dbReference type="Pfam" id="PF01108"/>
    </source>
</evidence>
<evidence type="ECO:0000256" key="18">
    <source>
        <dbReference type="SAM" id="SignalP"/>
    </source>
</evidence>
<name>A0AAV7A2N6_ENGPU</name>
<comment type="subcellular location">
    <subcellularLocation>
        <location evidence="2">Membrane</location>
        <topology evidence="2">Single-pass type I membrane protein</topology>
    </subcellularLocation>
</comment>
<comment type="similarity">
    <text evidence="3">Belongs to the tissue factor family.</text>
</comment>
<dbReference type="Pfam" id="PF01108">
    <property type="entry name" value="Tissue_fac"/>
    <property type="match status" value="1"/>
</dbReference>
<dbReference type="GO" id="GO:0005886">
    <property type="term" value="C:plasma membrane"/>
    <property type="evidence" value="ECO:0007669"/>
    <property type="project" value="TreeGrafter"/>
</dbReference>
<evidence type="ECO:0000256" key="2">
    <source>
        <dbReference type="ARBA" id="ARBA00004479"/>
    </source>
</evidence>
<evidence type="ECO:0000256" key="7">
    <source>
        <dbReference type="ARBA" id="ARBA00022696"/>
    </source>
</evidence>
<evidence type="ECO:0000256" key="16">
    <source>
        <dbReference type="ARBA" id="ARBA00031171"/>
    </source>
</evidence>
<dbReference type="PROSITE" id="PS51257">
    <property type="entry name" value="PROKAR_LIPOPROTEIN"/>
    <property type="match status" value="1"/>
</dbReference>
<evidence type="ECO:0000256" key="9">
    <source>
        <dbReference type="ARBA" id="ARBA00022989"/>
    </source>
</evidence>
<keyword evidence="8 18" id="KW-0732">Signal</keyword>
<evidence type="ECO:0000256" key="12">
    <source>
        <dbReference type="ARBA" id="ARBA00023139"/>
    </source>
</evidence>
<dbReference type="SUPFAM" id="SSF49265">
    <property type="entry name" value="Fibronectin type III"/>
    <property type="match status" value="2"/>
</dbReference>
<gene>
    <name evidence="21" type="ORF">GDO81_017762</name>
</gene>
<evidence type="ECO:0000256" key="3">
    <source>
        <dbReference type="ARBA" id="ARBA00009197"/>
    </source>
</evidence>
<evidence type="ECO:0000313" key="22">
    <source>
        <dbReference type="Proteomes" id="UP000824782"/>
    </source>
</evidence>
<dbReference type="InterPro" id="IPR001187">
    <property type="entry name" value="Tissue_factor"/>
</dbReference>
<feature type="chain" id="PRO_5043967025" description="Tissue factor" evidence="18">
    <location>
        <begin position="23"/>
        <end position="283"/>
    </location>
</feature>
<dbReference type="PRINTS" id="PR00346">
    <property type="entry name" value="TISSUEFACTOR"/>
</dbReference>
<keyword evidence="10" id="KW-0094">Blood coagulation</keyword>
<feature type="domain" description="Fibronectin type-III" evidence="19">
    <location>
        <begin position="8"/>
        <end position="101"/>
    </location>
</feature>
<evidence type="ECO:0000256" key="11">
    <source>
        <dbReference type="ARBA" id="ARBA00023136"/>
    </source>
</evidence>
<dbReference type="InterPro" id="IPR050650">
    <property type="entry name" value="Type-II_Cytokine-TF_Rcpt"/>
</dbReference>
<comment type="caution">
    <text evidence="21">The sequence shown here is derived from an EMBL/GenBank/DDBJ whole genome shotgun (WGS) entry which is preliminary data.</text>
</comment>
<sequence length="283" mass="32086">MRCPQTVLLLLGTLSCWHPSSAQGEKYPTATDIRWSSINLKTILDWSPKPTNYTYTVLIRGKYFKDWKKKCIFTTDTTCDVSDLMKDPKDTYDVRIVSEIRSPDGIEESPYAEGPSFTPYEETIIGKPVIRNFTLNKELNTLTVLIRDTPTPYRFSNNTPKTVRDFFPNDFTYTLFYRKASSTGKKQQSSDTNEIVIKTDKGEDYCFYVQASVPSRKVNRMSQNSDELCTSSDAGGFDIIVLVAVGIGVALIVFIIVLSVILCKRKNRKNEEKSKEEEALNAA</sequence>
<dbReference type="FunFam" id="2.60.40.10:FF:000899">
    <property type="entry name" value="Tissue factor"/>
    <property type="match status" value="1"/>
</dbReference>
<dbReference type="PANTHER" id="PTHR20859:SF22">
    <property type="entry name" value="TISSUE FACTOR"/>
    <property type="match status" value="1"/>
</dbReference>
<dbReference type="InterPro" id="IPR036116">
    <property type="entry name" value="FN3_sf"/>
</dbReference>
<dbReference type="InterPro" id="IPR015373">
    <property type="entry name" value="Interferon/interleukin_rcp_dom"/>
</dbReference>
<evidence type="ECO:0000256" key="13">
    <source>
        <dbReference type="ARBA" id="ARBA00023157"/>
    </source>
</evidence>
<keyword evidence="9 17" id="KW-1133">Transmembrane helix</keyword>
<evidence type="ECO:0000256" key="5">
    <source>
        <dbReference type="ARBA" id="ARBA00018722"/>
    </source>
</evidence>
<evidence type="ECO:0000256" key="15">
    <source>
        <dbReference type="ARBA" id="ARBA00023288"/>
    </source>
</evidence>
<evidence type="ECO:0000256" key="14">
    <source>
        <dbReference type="ARBA" id="ARBA00023180"/>
    </source>
</evidence>
<evidence type="ECO:0000256" key="6">
    <source>
        <dbReference type="ARBA" id="ARBA00022692"/>
    </source>
</evidence>
<comment type="function">
    <text evidence="1">Initiates blood coagulation by forming a complex with circulating factor VII or VIIa. The [TF:VIIa] complex activates factors IX or X by specific limited proteolysis. TF plays a role in normal hemostasis by initiating the cell-surface assembly and propagation of the coagulation protease cascade.</text>
</comment>
<evidence type="ECO:0000259" key="20">
    <source>
        <dbReference type="Pfam" id="PF09294"/>
    </source>
</evidence>
<feature type="transmembrane region" description="Helical" evidence="17">
    <location>
        <begin position="239"/>
        <end position="263"/>
    </location>
</feature>
<proteinExistence type="inferred from homology"/>
<keyword evidence="15" id="KW-0449">Lipoprotein</keyword>
<evidence type="ECO:0000256" key="17">
    <source>
        <dbReference type="SAM" id="Phobius"/>
    </source>
</evidence>
<evidence type="ECO:0000256" key="4">
    <source>
        <dbReference type="ARBA" id="ARBA00011184"/>
    </source>
</evidence>
<reference evidence="21" key="1">
    <citation type="thesis" date="2020" institute="ProQuest LLC" country="789 East Eisenhower Parkway, Ann Arbor, MI, USA">
        <title>Comparative Genomics and Chromosome Evolution.</title>
        <authorList>
            <person name="Mudd A.B."/>
        </authorList>
    </citation>
    <scope>NUCLEOTIDE SEQUENCE</scope>
    <source>
        <strain evidence="21">237g6f4</strain>
        <tissue evidence="21">Blood</tissue>
    </source>
</reference>
<organism evidence="21 22">
    <name type="scientific">Engystomops pustulosus</name>
    <name type="common">Tungara frog</name>
    <name type="synonym">Physalaemus pustulosus</name>
    <dbReference type="NCBI Taxonomy" id="76066"/>
    <lineage>
        <taxon>Eukaryota</taxon>
        <taxon>Metazoa</taxon>
        <taxon>Chordata</taxon>
        <taxon>Craniata</taxon>
        <taxon>Vertebrata</taxon>
        <taxon>Euteleostomi</taxon>
        <taxon>Amphibia</taxon>
        <taxon>Batrachia</taxon>
        <taxon>Anura</taxon>
        <taxon>Neobatrachia</taxon>
        <taxon>Hyloidea</taxon>
        <taxon>Leptodactylidae</taxon>
        <taxon>Leiuperinae</taxon>
        <taxon>Engystomops</taxon>
    </lineage>
</organism>
<evidence type="ECO:0000256" key="8">
    <source>
        <dbReference type="ARBA" id="ARBA00022729"/>
    </source>
</evidence>
<dbReference type="PANTHER" id="PTHR20859">
    <property type="entry name" value="INTERFERON/INTERLEUKIN RECEPTOR"/>
    <property type="match status" value="1"/>
</dbReference>